<dbReference type="AlphaFoldDB" id="A0A8T0E274"/>
<proteinExistence type="predicted"/>
<gene>
    <name evidence="2" type="ORF">HNY73_022124</name>
</gene>
<feature type="region of interest" description="Disordered" evidence="1">
    <location>
        <begin position="1"/>
        <end position="52"/>
    </location>
</feature>
<comment type="caution">
    <text evidence="2">The sequence shown here is derived from an EMBL/GenBank/DDBJ whole genome shotgun (WGS) entry which is preliminary data.</text>
</comment>
<evidence type="ECO:0000313" key="3">
    <source>
        <dbReference type="Proteomes" id="UP000807504"/>
    </source>
</evidence>
<reference evidence="2" key="2">
    <citation type="submission" date="2020-06" db="EMBL/GenBank/DDBJ databases">
        <authorList>
            <person name="Sheffer M."/>
        </authorList>
    </citation>
    <scope>NUCLEOTIDE SEQUENCE</scope>
</reference>
<dbReference type="EMBL" id="JABXBU010002231">
    <property type="protein sequence ID" value="KAF8764001.1"/>
    <property type="molecule type" value="Genomic_DNA"/>
</dbReference>
<evidence type="ECO:0000256" key="1">
    <source>
        <dbReference type="SAM" id="MobiDB-lite"/>
    </source>
</evidence>
<protein>
    <submittedName>
        <fullName evidence="2">Uncharacterized protein</fullName>
    </submittedName>
</protein>
<dbReference type="Proteomes" id="UP000807504">
    <property type="component" value="Unassembled WGS sequence"/>
</dbReference>
<sequence>MDQKDLKTNSKVSFATTDDSETRKETDEDIENESLEDKQSELPSQDEDEKDVPTLIPRIPSWRNGNEDLEHFDNLLHEISSCTDSNTKDDEDITDEKKWLVELGNNRNYIRALINFDVNNNWYRAIKSKEDFEKSQHHRKFKWIINYDNLNYIRSLLSPEIFERILKEDLSDRSEVRSSDRYRELLVN</sequence>
<keyword evidence="3" id="KW-1185">Reference proteome</keyword>
<accession>A0A8T0E274</accession>
<reference evidence="2" key="1">
    <citation type="journal article" date="2020" name="bioRxiv">
        <title>Chromosome-level reference genome of the European wasp spider Argiope bruennichi: a resource for studies on range expansion and evolutionary adaptation.</title>
        <authorList>
            <person name="Sheffer M.M."/>
            <person name="Hoppe A."/>
            <person name="Krehenwinkel H."/>
            <person name="Uhl G."/>
            <person name="Kuss A.W."/>
            <person name="Jensen L."/>
            <person name="Jensen C."/>
            <person name="Gillespie R.G."/>
            <person name="Hoff K.J."/>
            <person name="Prost S."/>
        </authorList>
    </citation>
    <scope>NUCLEOTIDE SEQUENCE</scope>
</reference>
<evidence type="ECO:0000313" key="2">
    <source>
        <dbReference type="EMBL" id="KAF8764001.1"/>
    </source>
</evidence>
<organism evidence="2 3">
    <name type="scientific">Argiope bruennichi</name>
    <name type="common">Wasp spider</name>
    <name type="synonym">Aranea bruennichi</name>
    <dbReference type="NCBI Taxonomy" id="94029"/>
    <lineage>
        <taxon>Eukaryota</taxon>
        <taxon>Metazoa</taxon>
        <taxon>Ecdysozoa</taxon>
        <taxon>Arthropoda</taxon>
        <taxon>Chelicerata</taxon>
        <taxon>Arachnida</taxon>
        <taxon>Araneae</taxon>
        <taxon>Araneomorphae</taxon>
        <taxon>Entelegynae</taxon>
        <taxon>Araneoidea</taxon>
        <taxon>Araneidae</taxon>
        <taxon>Argiope</taxon>
    </lineage>
</organism>
<name>A0A8T0E274_ARGBR</name>